<keyword evidence="3" id="KW-0808">Transferase</keyword>
<evidence type="ECO:0000256" key="12">
    <source>
        <dbReference type="ARBA" id="ARBA00060592"/>
    </source>
</evidence>
<dbReference type="UniPathway" id="UPA00219"/>
<dbReference type="Pfam" id="PF17964">
    <property type="entry name" value="Big_10"/>
    <property type="match status" value="1"/>
</dbReference>
<feature type="region of interest" description="Disordered" evidence="14">
    <location>
        <begin position="43"/>
        <end position="64"/>
    </location>
</feature>
<comment type="pathway">
    <text evidence="1 13">Cell wall biogenesis; peptidoglycan biosynthesis.</text>
</comment>
<dbReference type="InterPro" id="IPR038063">
    <property type="entry name" value="Transpep_catalytic_dom"/>
</dbReference>
<evidence type="ECO:0000256" key="13">
    <source>
        <dbReference type="PROSITE-ProRule" id="PRU01373"/>
    </source>
</evidence>
<dbReference type="Pfam" id="PF03734">
    <property type="entry name" value="YkuD"/>
    <property type="match status" value="1"/>
</dbReference>
<dbReference type="EMBL" id="VJZC01000157">
    <property type="protein sequence ID" value="MPY59693.1"/>
    <property type="molecule type" value="Genomic_DNA"/>
</dbReference>
<dbReference type="RefSeq" id="WP_152773166.1">
    <property type="nucleotide sequence ID" value="NZ_VJZC01000157.1"/>
</dbReference>
<feature type="active site" description="Nucleophile" evidence="13">
    <location>
        <position position="359"/>
    </location>
</feature>
<comment type="caution">
    <text evidence="16">The sequence shown here is derived from an EMBL/GenBank/DDBJ whole genome shotgun (WGS) entry which is preliminary data.</text>
</comment>
<dbReference type="FunFam" id="2.60.40.3780:FF:000001">
    <property type="entry name" value="L,D-transpeptidase 2"/>
    <property type="match status" value="1"/>
</dbReference>
<evidence type="ECO:0000259" key="15">
    <source>
        <dbReference type="PROSITE" id="PS52029"/>
    </source>
</evidence>
<dbReference type="PANTHER" id="PTHR30582:SF2">
    <property type="entry name" value="L,D-TRANSPEPTIDASE YCIB-RELATED"/>
    <property type="match status" value="1"/>
</dbReference>
<comment type="pathway">
    <text evidence="12">Glycan biosynthesis.</text>
</comment>
<reference evidence="16 17" key="1">
    <citation type="submission" date="2019-07" db="EMBL/GenBank/DDBJ databases">
        <title>New species of Amycolatopsis and Streptomyces.</title>
        <authorList>
            <person name="Duangmal K."/>
            <person name="Teo W.F.A."/>
            <person name="Lipun K."/>
        </authorList>
    </citation>
    <scope>NUCLEOTIDE SEQUENCE [LARGE SCALE GENOMIC DNA]</scope>
    <source>
        <strain evidence="16 17">NBRC 106415</strain>
    </source>
</reference>
<dbReference type="Gene3D" id="2.60.40.3710">
    <property type="match status" value="1"/>
</dbReference>
<dbReference type="GO" id="GO:0005576">
    <property type="term" value="C:extracellular region"/>
    <property type="evidence" value="ECO:0007669"/>
    <property type="project" value="TreeGrafter"/>
</dbReference>
<evidence type="ECO:0000256" key="4">
    <source>
        <dbReference type="ARBA" id="ARBA00022729"/>
    </source>
</evidence>
<evidence type="ECO:0000256" key="7">
    <source>
        <dbReference type="ARBA" id="ARBA00023136"/>
    </source>
</evidence>
<accession>A0A5N8XJQ6</accession>
<keyword evidence="6 13" id="KW-0573">Peptidoglycan synthesis</keyword>
<keyword evidence="4" id="KW-0732">Signal</keyword>
<dbReference type="Gene3D" id="2.60.40.3780">
    <property type="match status" value="1"/>
</dbReference>
<dbReference type="GO" id="GO:0008360">
    <property type="term" value="P:regulation of cell shape"/>
    <property type="evidence" value="ECO:0007669"/>
    <property type="project" value="UniProtKB-UniRule"/>
</dbReference>
<feature type="active site" description="Proton donor/acceptor" evidence="13">
    <location>
        <position position="341"/>
    </location>
</feature>
<dbReference type="OrthoDB" id="5242354at2"/>
<keyword evidence="8" id="KW-0564">Palmitate</keyword>
<dbReference type="InterPro" id="IPR005490">
    <property type="entry name" value="LD_TPept_cat_dom"/>
</dbReference>
<dbReference type="CDD" id="cd16913">
    <property type="entry name" value="YkuD_like"/>
    <property type="match status" value="1"/>
</dbReference>
<organism evidence="16 17">
    <name type="scientific">Streptomyces spongiae</name>
    <dbReference type="NCBI Taxonomy" id="565072"/>
    <lineage>
        <taxon>Bacteria</taxon>
        <taxon>Bacillati</taxon>
        <taxon>Actinomycetota</taxon>
        <taxon>Actinomycetes</taxon>
        <taxon>Kitasatosporales</taxon>
        <taxon>Streptomycetaceae</taxon>
        <taxon>Streptomyces</taxon>
    </lineage>
</organism>
<dbReference type="GO" id="GO:0016746">
    <property type="term" value="F:acyltransferase activity"/>
    <property type="evidence" value="ECO:0007669"/>
    <property type="project" value="UniProtKB-KW"/>
</dbReference>
<evidence type="ECO:0000313" key="17">
    <source>
        <dbReference type="Proteomes" id="UP000400924"/>
    </source>
</evidence>
<evidence type="ECO:0000256" key="9">
    <source>
        <dbReference type="ARBA" id="ARBA00023288"/>
    </source>
</evidence>
<keyword evidence="2" id="KW-1003">Cell membrane</keyword>
<evidence type="ECO:0000256" key="8">
    <source>
        <dbReference type="ARBA" id="ARBA00023139"/>
    </source>
</evidence>
<proteinExistence type="predicted"/>
<dbReference type="GO" id="GO:0018104">
    <property type="term" value="P:peptidoglycan-protein cross-linking"/>
    <property type="evidence" value="ECO:0007669"/>
    <property type="project" value="TreeGrafter"/>
</dbReference>
<dbReference type="InterPro" id="IPR041280">
    <property type="entry name" value="Big_10"/>
</dbReference>
<evidence type="ECO:0000256" key="1">
    <source>
        <dbReference type="ARBA" id="ARBA00004752"/>
    </source>
</evidence>
<gene>
    <name evidence="16" type="ORF">FNH08_21760</name>
</gene>
<sequence>MNGRPISGASLDARTRRSRRSQGILALLMGVLLLAVTACGGGSDSGSEKEKGGKGSSGAAAGNTSEAVVTIAPKSGADDVKTSGALEITAAKGKLTEVTVKNPKGDEIAGKIAENGAAWAPSTHLASDTKYTVHAVAEDKEGRKATEESSFTTLKPKNTFMGVFTPEDGSTVGVGMAFSLNFTRGITKPEDVEKSISIKTEPAVDVEGHWFGNDRLDFRPEKYWKPGTKVTVDLNLDGVEGRPGVYGEQDKKVSFTIGRSQVSTVDVKTKKMTVERDGKVIKTIPVTTGKPGYDTWNGQMVITERLPVTRMNGETVGYGGEYDIKDVPHAMRLTTSGTFIHGNYWGGGAFGNFNASHGCIGLRDVKGGWDKNTSAAWFFNRSMIGDVVVVKNSNDRIVDPDNGLNGWNMSWEKWKE</sequence>
<dbReference type="Gene3D" id="2.40.440.10">
    <property type="entry name" value="L,D-transpeptidase catalytic domain-like"/>
    <property type="match status" value="1"/>
</dbReference>
<dbReference type="CDD" id="cd13432">
    <property type="entry name" value="LDT_IgD_like_2"/>
    <property type="match status" value="1"/>
</dbReference>
<keyword evidence="9" id="KW-0449">Lipoprotein</keyword>
<keyword evidence="5 13" id="KW-0133">Cell shape</keyword>
<evidence type="ECO:0000256" key="3">
    <source>
        <dbReference type="ARBA" id="ARBA00022679"/>
    </source>
</evidence>
<dbReference type="AlphaFoldDB" id="A0A5N8XJQ6"/>
<dbReference type="Proteomes" id="UP000400924">
    <property type="component" value="Unassembled WGS sequence"/>
</dbReference>
<dbReference type="PANTHER" id="PTHR30582">
    <property type="entry name" value="L,D-TRANSPEPTIDASE"/>
    <property type="match status" value="1"/>
</dbReference>
<evidence type="ECO:0000256" key="11">
    <source>
        <dbReference type="ARBA" id="ARBA00023316"/>
    </source>
</evidence>
<dbReference type="PROSITE" id="PS52029">
    <property type="entry name" value="LD_TPASE"/>
    <property type="match status" value="1"/>
</dbReference>
<keyword evidence="7" id="KW-0472">Membrane</keyword>
<evidence type="ECO:0000256" key="6">
    <source>
        <dbReference type="ARBA" id="ARBA00022984"/>
    </source>
</evidence>
<keyword evidence="17" id="KW-1185">Reference proteome</keyword>
<feature type="domain" description="L,D-TPase catalytic" evidence="15">
    <location>
        <begin position="261"/>
        <end position="391"/>
    </location>
</feature>
<evidence type="ECO:0000313" key="16">
    <source>
        <dbReference type="EMBL" id="MPY59693.1"/>
    </source>
</evidence>
<evidence type="ECO:0000256" key="2">
    <source>
        <dbReference type="ARBA" id="ARBA00022475"/>
    </source>
</evidence>
<protein>
    <submittedName>
        <fullName evidence="16">L,D-transpeptidase family protein</fullName>
    </submittedName>
</protein>
<keyword evidence="10" id="KW-0012">Acyltransferase</keyword>
<evidence type="ECO:0000256" key="14">
    <source>
        <dbReference type="SAM" id="MobiDB-lite"/>
    </source>
</evidence>
<dbReference type="GO" id="GO:0071555">
    <property type="term" value="P:cell wall organization"/>
    <property type="evidence" value="ECO:0007669"/>
    <property type="project" value="UniProtKB-UniRule"/>
</dbReference>
<dbReference type="GO" id="GO:0071972">
    <property type="term" value="F:peptidoglycan L,D-transpeptidase activity"/>
    <property type="evidence" value="ECO:0007669"/>
    <property type="project" value="TreeGrafter"/>
</dbReference>
<dbReference type="InterPro" id="IPR050979">
    <property type="entry name" value="LD-transpeptidase"/>
</dbReference>
<name>A0A5N8XJQ6_9ACTN</name>
<evidence type="ECO:0000256" key="5">
    <source>
        <dbReference type="ARBA" id="ARBA00022960"/>
    </source>
</evidence>
<keyword evidence="11 13" id="KW-0961">Cell wall biogenesis/degradation</keyword>
<dbReference type="FunFam" id="2.40.440.10:FF:000005">
    <property type="entry name" value="L,D-transpeptidase 2"/>
    <property type="match status" value="1"/>
</dbReference>
<dbReference type="SUPFAM" id="SSF141523">
    <property type="entry name" value="L,D-transpeptidase catalytic domain-like"/>
    <property type="match status" value="1"/>
</dbReference>
<evidence type="ECO:0000256" key="10">
    <source>
        <dbReference type="ARBA" id="ARBA00023315"/>
    </source>
</evidence>